<dbReference type="OrthoDB" id="4062651at2759"/>
<dbReference type="GO" id="GO:0004674">
    <property type="term" value="F:protein serine/threonine kinase activity"/>
    <property type="evidence" value="ECO:0007669"/>
    <property type="project" value="UniProtKB-KW"/>
</dbReference>
<gene>
    <name evidence="7" type="ORF">PROFUN_08252</name>
</gene>
<dbReference type="PROSITE" id="PS00107">
    <property type="entry name" value="PROTEIN_KINASE_ATP"/>
    <property type="match status" value="1"/>
</dbReference>
<comment type="similarity">
    <text evidence="4">Belongs to the protein kinase superfamily.</text>
</comment>
<keyword evidence="8" id="KW-1185">Reference proteome</keyword>
<dbReference type="PROSITE" id="PS00108">
    <property type="entry name" value="PROTEIN_KINASE_ST"/>
    <property type="match status" value="1"/>
</dbReference>
<dbReference type="InParanoid" id="A0A2P6NKA9"/>
<protein>
    <submittedName>
        <fullName evidence="7">NUAK family SNF1-like kinase 1-like</fullName>
    </submittedName>
</protein>
<dbReference type="GO" id="GO:0005524">
    <property type="term" value="F:ATP binding"/>
    <property type="evidence" value="ECO:0007669"/>
    <property type="project" value="UniProtKB-UniRule"/>
</dbReference>
<keyword evidence="5" id="KW-0812">Transmembrane</keyword>
<dbReference type="PANTHER" id="PTHR44167:SF24">
    <property type="entry name" value="SERINE_THREONINE-PROTEIN KINASE CHK2"/>
    <property type="match status" value="1"/>
</dbReference>
<keyword evidence="7" id="KW-0418">Kinase</keyword>
<evidence type="ECO:0000256" key="2">
    <source>
        <dbReference type="ARBA" id="ARBA00022840"/>
    </source>
</evidence>
<dbReference type="PANTHER" id="PTHR44167">
    <property type="entry name" value="OVARIAN-SPECIFIC SERINE/THREONINE-PROTEIN KINASE LOK-RELATED"/>
    <property type="match status" value="1"/>
</dbReference>
<dbReference type="Proteomes" id="UP000241769">
    <property type="component" value="Unassembled WGS sequence"/>
</dbReference>
<evidence type="ECO:0000313" key="7">
    <source>
        <dbReference type="EMBL" id="PRP84387.1"/>
    </source>
</evidence>
<dbReference type="STRING" id="1890364.A0A2P6NKA9"/>
<dbReference type="Pfam" id="PF00069">
    <property type="entry name" value="Pkinase"/>
    <property type="match status" value="1"/>
</dbReference>
<evidence type="ECO:0000256" key="1">
    <source>
        <dbReference type="ARBA" id="ARBA00022741"/>
    </source>
</evidence>
<dbReference type="SUPFAM" id="SSF56112">
    <property type="entry name" value="Protein kinase-like (PK-like)"/>
    <property type="match status" value="1"/>
</dbReference>
<evidence type="ECO:0000256" key="4">
    <source>
        <dbReference type="RuleBase" id="RU000304"/>
    </source>
</evidence>
<dbReference type="Gene3D" id="1.10.510.10">
    <property type="entry name" value="Transferase(Phosphotransferase) domain 1"/>
    <property type="match status" value="1"/>
</dbReference>
<evidence type="ECO:0000256" key="3">
    <source>
        <dbReference type="PROSITE-ProRule" id="PRU10141"/>
    </source>
</evidence>
<accession>A0A2P6NKA9</accession>
<proteinExistence type="inferred from homology"/>
<dbReference type="AlphaFoldDB" id="A0A2P6NKA9"/>
<dbReference type="CDD" id="cd14014">
    <property type="entry name" value="STKc_PknB_like"/>
    <property type="match status" value="1"/>
</dbReference>
<sequence length="310" mass="35119">MRETCVPPTRLTPFCTHHHSSEAWETFMDILMKERFIPQLSAMHEGNFGPPPSLEVLDVLGKGTYATIFAAIDRITQKEVAVKRLHHKGDNCRRIYNEIRANELVGGVTGVCPYYGHRSFQKITCLVFEKIDGIDLYSLMEQRNFQPLPERKVRKIASIVGGALSECHRRGVSHRDVKLENIMVDVNDNIFLIDFGLASFFQSYEGEEAPTDDICGSIETPQYMAPECTQDKFVRGTETDSWALGITLFALIFGAFPYSLNEMMSLFEGRDVVPLPPDDDKVTVSKDFRCRLQRLLSVDPSKRAGVEIMM</sequence>
<dbReference type="InterPro" id="IPR017441">
    <property type="entry name" value="Protein_kinase_ATP_BS"/>
</dbReference>
<evidence type="ECO:0000313" key="8">
    <source>
        <dbReference type="Proteomes" id="UP000241769"/>
    </source>
</evidence>
<keyword evidence="7" id="KW-0808">Transferase</keyword>
<dbReference type="InterPro" id="IPR011009">
    <property type="entry name" value="Kinase-like_dom_sf"/>
</dbReference>
<keyword evidence="5" id="KW-0472">Membrane</keyword>
<reference evidence="7 8" key="1">
    <citation type="journal article" date="2018" name="Genome Biol. Evol.">
        <title>Multiple Roots of Fruiting Body Formation in Amoebozoa.</title>
        <authorList>
            <person name="Hillmann F."/>
            <person name="Forbes G."/>
            <person name="Novohradska S."/>
            <person name="Ferling I."/>
            <person name="Riege K."/>
            <person name="Groth M."/>
            <person name="Westermann M."/>
            <person name="Marz M."/>
            <person name="Spaller T."/>
            <person name="Winckler T."/>
            <person name="Schaap P."/>
            <person name="Glockner G."/>
        </authorList>
    </citation>
    <scope>NUCLEOTIDE SEQUENCE [LARGE SCALE GENOMIC DNA]</scope>
    <source>
        <strain evidence="7 8">Jena</strain>
    </source>
</reference>
<dbReference type="InterPro" id="IPR000719">
    <property type="entry name" value="Prot_kinase_dom"/>
</dbReference>
<keyword evidence="2 3" id="KW-0067">ATP-binding</keyword>
<comment type="caution">
    <text evidence="7">The sequence shown here is derived from an EMBL/GenBank/DDBJ whole genome shotgun (WGS) entry which is preliminary data.</text>
</comment>
<feature type="binding site" evidence="3">
    <location>
        <position position="83"/>
    </location>
    <ligand>
        <name>ATP</name>
        <dbReference type="ChEBI" id="CHEBI:30616"/>
    </ligand>
</feature>
<dbReference type="EMBL" id="MDYQ01000064">
    <property type="protein sequence ID" value="PRP84387.1"/>
    <property type="molecule type" value="Genomic_DNA"/>
</dbReference>
<feature type="transmembrane region" description="Helical" evidence="5">
    <location>
        <begin position="242"/>
        <end position="260"/>
    </location>
</feature>
<keyword evidence="1 3" id="KW-0547">Nucleotide-binding</keyword>
<dbReference type="PROSITE" id="PS50011">
    <property type="entry name" value="PROTEIN_KINASE_DOM"/>
    <property type="match status" value="1"/>
</dbReference>
<evidence type="ECO:0000256" key="5">
    <source>
        <dbReference type="SAM" id="Phobius"/>
    </source>
</evidence>
<organism evidence="7 8">
    <name type="scientific">Planoprotostelium fungivorum</name>
    <dbReference type="NCBI Taxonomy" id="1890364"/>
    <lineage>
        <taxon>Eukaryota</taxon>
        <taxon>Amoebozoa</taxon>
        <taxon>Evosea</taxon>
        <taxon>Variosea</taxon>
        <taxon>Cavosteliida</taxon>
        <taxon>Cavosteliaceae</taxon>
        <taxon>Planoprotostelium</taxon>
    </lineage>
</organism>
<dbReference type="SMART" id="SM00220">
    <property type="entry name" value="S_TKc"/>
    <property type="match status" value="1"/>
</dbReference>
<feature type="domain" description="Protein kinase" evidence="6">
    <location>
        <begin position="54"/>
        <end position="310"/>
    </location>
</feature>
<dbReference type="InterPro" id="IPR008271">
    <property type="entry name" value="Ser/Thr_kinase_AS"/>
</dbReference>
<name>A0A2P6NKA9_9EUKA</name>
<keyword evidence="4" id="KW-0723">Serine/threonine-protein kinase</keyword>
<evidence type="ECO:0000259" key="6">
    <source>
        <dbReference type="PROSITE" id="PS50011"/>
    </source>
</evidence>
<keyword evidence="5" id="KW-1133">Transmembrane helix</keyword>